<feature type="domain" description="Thioesterase" evidence="2">
    <location>
        <begin position="1"/>
        <end position="211"/>
    </location>
</feature>
<dbReference type="InterPro" id="IPR012223">
    <property type="entry name" value="TEII"/>
</dbReference>
<dbReference type="AlphaFoldDB" id="A0A162LTL7"/>
<organism evidence="3 4">
    <name type="scientific">Paenibacillus glacialis</name>
    <dbReference type="NCBI Taxonomy" id="494026"/>
    <lineage>
        <taxon>Bacteria</taxon>
        <taxon>Bacillati</taxon>
        <taxon>Bacillota</taxon>
        <taxon>Bacilli</taxon>
        <taxon>Bacillales</taxon>
        <taxon>Paenibacillaceae</taxon>
        <taxon>Paenibacillus</taxon>
    </lineage>
</organism>
<dbReference type="GO" id="GO:0008610">
    <property type="term" value="P:lipid biosynthetic process"/>
    <property type="evidence" value="ECO:0007669"/>
    <property type="project" value="TreeGrafter"/>
</dbReference>
<proteinExistence type="inferred from homology"/>
<dbReference type="SUPFAM" id="SSF53474">
    <property type="entry name" value="alpha/beta-Hydrolases"/>
    <property type="match status" value="1"/>
</dbReference>
<sequence length="224" mass="25862">MYKKWSKGIDPSISLIPVEMAGRGSRMREQLYEDIHEAAKDLLRLVREYTCDQYAIFGHSMGSMLAYELIHLIHAEGLPLPMVTFMSGRDAPHCADVDRTTYQLPDEAFIDEVQSLGGTPLELFQDKDLRNLFMPILRADFKLVGTYEHIPKEPLPLKLIILNGIEDTSLRGDVEEWKSHTTQTCDIIHFEGSHFFIHEQEHEVVSLINDRLLRMSDDRRITHK</sequence>
<dbReference type="PANTHER" id="PTHR11487">
    <property type="entry name" value="THIOESTERASE"/>
    <property type="match status" value="1"/>
</dbReference>
<dbReference type="EMBL" id="LVJH01000043">
    <property type="protein sequence ID" value="OAB39557.1"/>
    <property type="molecule type" value="Genomic_DNA"/>
</dbReference>
<dbReference type="STRING" id="494026.PGLA_19315"/>
<dbReference type="InterPro" id="IPR029058">
    <property type="entry name" value="AB_hydrolase_fold"/>
</dbReference>
<dbReference type="Gene3D" id="3.40.50.1820">
    <property type="entry name" value="alpha/beta hydrolase"/>
    <property type="match status" value="1"/>
</dbReference>
<name>A0A162LTL7_9BACL</name>
<evidence type="ECO:0000259" key="2">
    <source>
        <dbReference type="Pfam" id="PF00975"/>
    </source>
</evidence>
<evidence type="ECO:0000313" key="4">
    <source>
        <dbReference type="Proteomes" id="UP000076967"/>
    </source>
</evidence>
<protein>
    <submittedName>
        <fullName evidence="3">Thioesterase</fullName>
    </submittedName>
</protein>
<accession>A0A162LTL7</accession>
<dbReference type="InterPro" id="IPR001031">
    <property type="entry name" value="Thioesterase"/>
</dbReference>
<reference evidence="3 4" key="1">
    <citation type="submission" date="2016-03" db="EMBL/GenBank/DDBJ databases">
        <title>Draft genome sequence of Paenibacillus glacialis DSM 22343.</title>
        <authorList>
            <person name="Shin S.-K."/>
            <person name="Yi H."/>
        </authorList>
    </citation>
    <scope>NUCLEOTIDE SEQUENCE [LARGE SCALE GENOMIC DNA]</scope>
    <source>
        <strain evidence="3 4">DSM 22343</strain>
    </source>
</reference>
<dbReference type="Proteomes" id="UP000076967">
    <property type="component" value="Unassembled WGS sequence"/>
</dbReference>
<evidence type="ECO:0000256" key="1">
    <source>
        <dbReference type="ARBA" id="ARBA00007169"/>
    </source>
</evidence>
<dbReference type="PANTHER" id="PTHR11487:SF0">
    <property type="entry name" value="S-ACYL FATTY ACID SYNTHASE THIOESTERASE, MEDIUM CHAIN"/>
    <property type="match status" value="1"/>
</dbReference>
<comment type="similarity">
    <text evidence="1">Belongs to the thioesterase family.</text>
</comment>
<evidence type="ECO:0000313" key="3">
    <source>
        <dbReference type="EMBL" id="OAB39557.1"/>
    </source>
</evidence>
<gene>
    <name evidence="3" type="ORF">PGLA_19315</name>
</gene>
<keyword evidence="4" id="KW-1185">Reference proteome</keyword>
<comment type="caution">
    <text evidence="3">The sequence shown here is derived from an EMBL/GenBank/DDBJ whole genome shotgun (WGS) entry which is preliminary data.</text>
</comment>
<dbReference type="Pfam" id="PF00975">
    <property type="entry name" value="Thioesterase"/>
    <property type="match status" value="1"/>
</dbReference>